<accession>A0A2T7CTB4</accession>
<organism evidence="1 2">
    <name type="scientific">Panicum hallii var. hallii</name>
    <dbReference type="NCBI Taxonomy" id="1504633"/>
    <lineage>
        <taxon>Eukaryota</taxon>
        <taxon>Viridiplantae</taxon>
        <taxon>Streptophyta</taxon>
        <taxon>Embryophyta</taxon>
        <taxon>Tracheophyta</taxon>
        <taxon>Spermatophyta</taxon>
        <taxon>Magnoliopsida</taxon>
        <taxon>Liliopsida</taxon>
        <taxon>Poales</taxon>
        <taxon>Poaceae</taxon>
        <taxon>PACMAD clade</taxon>
        <taxon>Panicoideae</taxon>
        <taxon>Panicodae</taxon>
        <taxon>Paniceae</taxon>
        <taxon>Panicinae</taxon>
        <taxon>Panicum</taxon>
        <taxon>Panicum sect. Panicum</taxon>
    </lineage>
</organism>
<evidence type="ECO:0000313" key="1">
    <source>
        <dbReference type="EMBL" id="PUZ46572.1"/>
    </source>
</evidence>
<proteinExistence type="predicted"/>
<protein>
    <submittedName>
        <fullName evidence="1">Uncharacterized protein</fullName>
    </submittedName>
</protein>
<evidence type="ECO:0000313" key="2">
    <source>
        <dbReference type="Proteomes" id="UP000244336"/>
    </source>
</evidence>
<dbReference type="AlphaFoldDB" id="A0A2T7CTB4"/>
<keyword evidence="2" id="KW-1185">Reference proteome</keyword>
<name>A0A2T7CTB4_9POAL</name>
<reference evidence="1 2" key="1">
    <citation type="submission" date="2018-04" db="EMBL/GenBank/DDBJ databases">
        <title>WGS assembly of Panicum hallii var. hallii HAL2.</title>
        <authorList>
            <person name="Lovell J."/>
            <person name="Jenkins J."/>
            <person name="Lowry D."/>
            <person name="Mamidi S."/>
            <person name="Sreedasyam A."/>
            <person name="Weng X."/>
            <person name="Barry K."/>
            <person name="Bonette J."/>
            <person name="Campitelli B."/>
            <person name="Daum C."/>
            <person name="Gordon S."/>
            <person name="Gould B."/>
            <person name="Lipzen A."/>
            <person name="MacQueen A."/>
            <person name="Palacio-Mejia J."/>
            <person name="Plott C."/>
            <person name="Shakirov E."/>
            <person name="Shu S."/>
            <person name="Yoshinaga Y."/>
            <person name="Zane M."/>
            <person name="Rokhsar D."/>
            <person name="Grimwood J."/>
            <person name="Schmutz J."/>
            <person name="Juenger T."/>
        </authorList>
    </citation>
    <scope>NUCLEOTIDE SEQUENCE [LARGE SCALE GENOMIC DNA]</scope>
    <source>
        <strain evidence="2">cv. HAL2</strain>
    </source>
</reference>
<dbReference type="Proteomes" id="UP000244336">
    <property type="component" value="Chromosome 7"/>
</dbReference>
<dbReference type="Gramene" id="PUZ46572">
    <property type="protein sequence ID" value="PUZ46572"/>
    <property type="gene ID" value="GQ55_7G089300"/>
</dbReference>
<dbReference type="EMBL" id="CM009755">
    <property type="protein sequence ID" value="PUZ46572.1"/>
    <property type="molecule type" value="Genomic_DNA"/>
</dbReference>
<gene>
    <name evidence="1" type="ORF">GQ55_7G089300</name>
</gene>
<sequence>MEPVQVTKGITLVMMNHDDFFVSGRIWDKFHLKFPGVSFDDFWPFKLRKYTECNAASKLVFFFEFQHDPVRHANLLADRTLRREIRKVQDHTQLYDFPQGLRVPTPEPVACLTEPLEYMYCLGDESICMSSA</sequence>